<dbReference type="Proteomes" id="UP001434737">
    <property type="component" value="Chromosome"/>
</dbReference>
<evidence type="ECO:0000313" key="2">
    <source>
        <dbReference type="EMBL" id="XAM18128.1"/>
    </source>
</evidence>
<dbReference type="InterPro" id="IPR041543">
    <property type="entry name" value="DUF5644"/>
</dbReference>
<dbReference type="Gene3D" id="3.10.20.30">
    <property type="match status" value="1"/>
</dbReference>
<feature type="domain" description="DUF5644" evidence="1">
    <location>
        <begin position="100"/>
        <end position="204"/>
    </location>
</feature>
<evidence type="ECO:0000259" key="1">
    <source>
        <dbReference type="Pfam" id="PF18712"/>
    </source>
</evidence>
<keyword evidence="3" id="KW-1185">Reference proteome</keyword>
<dbReference type="InterPro" id="IPR012675">
    <property type="entry name" value="Beta-grasp_dom_sf"/>
</dbReference>
<sequence length="224" mass="26839">MDKVNIEVFRFEAGVDYLPYYNKCTFSFTQEQTLIDTLILLQNELDNYGYDEKYLALRINGIAIFENLPIIELVQRFGREWQIEPLSIYYATKDLLLNKEALWKKYEGFFQWADFLNIDEKNELGKYLMLNLITPMSDEHYLGDGFFLYLKWLISRHPEKIREIMQWLIEPRKGILNFVSLADMVYPRATALDEEMWNFIRDVVLSYDSRQWQLLATLKPQRKG</sequence>
<dbReference type="Pfam" id="PF18712">
    <property type="entry name" value="DUF5644"/>
    <property type="match status" value="1"/>
</dbReference>
<accession>A0ABZ3F4Q4</accession>
<dbReference type="Gene3D" id="1.10.1060.20">
    <property type="match status" value="1"/>
</dbReference>
<organism evidence="2 3">
    <name type="scientific">Helicobacter mastomyrinus</name>
    <dbReference type="NCBI Taxonomy" id="287948"/>
    <lineage>
        <taxon>Bacteria</taxon>
        <taxon>Pseudomonadati</taxon>
        <taxon>Campylobacterota</taxon>
        <taxon>Epsilonproteobacteria</taxon>
        <taxon>Campylobacterales</taxon>
        <taxon>Helicobacteraceae</taxon>
        <taxon>Helicobacter</taxon>
    </lineage>
</organism>
<gene>
    <name evidence="2" type="ORF">V3I05_00075</name>
</gene>
<protein>
    <submittedName>
        <fullName evidence="2">DUF5644 domain-containing protein</fullName>
    </submittedName>
</protein>
<reference evidence="2 3" key="1">
    <citation type="submission" date="2024-02" db="EMBL/GenBank/DDBJ databases">
        <title>Genome and pathogenicity analysis of Helicobacter mastomyrinus isolated from mice.</title>
        <authorList>
            <person name="Zhu L."/>
        </authorList>
    </citation>
    <scope>NUCLEOTIDE SEQUENCE [LARGE SCALE GENOMIC DNA]</scope>
    <source>
        <strain evidence="2 3">Hm-17</strain>
    </source>
</reference>
<dbReference type="RefSeq" id="WP_343353621.1">
    <property type="nucleotide sequence ID" value="NZ_CP145316.1"/>
</dbReference>
<proteinExistence type="predicted"/>
<evidence type="ECO:0000313" key="3">
    <source>
        <dbReference type="Proteomes" id="UP001434737"/>
    </source>
</evidence>
<dbReference type="EMBL" id="CP145316">
    <property type="protein sequence ID" value="XAM18128.1"/>
    <property type="molecule type" value="Genomic_DNA"/>
</dbReference>
<name>A0ABZ3F4Q4_9HELI</name>